<accession>A0ACC0WGQ3</accession>
<comment type="caution">
    <text evidence="1">The sequence shown here is derived from an EMBL/GenBank/DDBJ whole genome shotgun (WGS) entry which is preliminary data.</text>
</comment>
<reference evidence="1 2" key="1">
    <citation type="journal article" date="2022" name="bioRxiv">
        <title>The genome of the oomycete Peronosclerospora sorghi, a cosmopolitan pathogen of maize and sorghum, is inflated with dispersed pseudogenes.</title>
        <authorList>
            <person name="Fletcher K."/>
            <person name="Martin F."/>
            <person name="Isakeit T."/>
            <person name="Cavanaugh K."/>
            <person name="Magill C."/>
            <person name="Michelmore R."/>
        </authorList>
    </citation>
    <scope>NUCLEOTIDE SEQUENCE [LARGE SCALE GENOMIC DNA]</scope>
    <source>
        <strain evidence="1">P6</strain>
    </source>
</reference>
<name>A0ACC0WGQ3_9STRA</name>
<evidence type="ECO:0000313" key="1">
    <source>
        <dbReference type="EMBL" id="KAI9917103.1"/>
    </source>
</evidence>
<keyword evidence="2" id="KW-1185">Reference proteome</keyword>
<dbReference type="Proteomes" id="UP001163321">
    <property type="component" value="Chromosome 2"/>
</dbReference>
<gene>
    <name evidence="1" type="ORF">PsorP6_017220</name>
</gene>
<evidence type="ECO:0000313" key="2">
    <source>
        <dbReference type="Proteomes" id="UP001163321"/>
    </source>
</evidence>
<organism evidence="1 2">
    <name type="scientific">Peronosclerospora sorghi</name>
    <dbReference type="NCBI Taxonomy" id="230839"/>
    <lineage>
        <taxon>Eukaryota</taxon>
        <taxon>Sar</taxon>
        <taxon>Stramenopiles</taxon>
        <taxon>Oomycota</taxon>
        <taxon>Peronosporomycetes</taxon>
        <taxon>Peronosporales</taxon>
        <taxon>Peronosporaceae</taxon>
        <taxon>Peronosclerospora</taxon>
    </lineage>
</organism>
<protein>
    <submittedName>
        <fullName evidence="1">Uncharacterized protein</fullName>
    </submittedName>
</protein>
<sequence>MLLIPDVVVASGVVSIYNINDPMYGTCRLKGVEASSDNFKFYASVSSKDFKLNDACARCIIIKRDDNVDKTTTAYVLDVCDGCASGTLKLSADAMAALEIDTTDSATKVSYAFDTCPASLMTGDIKACLMEGASGTYVPLQFYNSQRVITSATIDGVKASSTPSSFLYSANIGSSSSNWYQSVDFSVTSEDGETLNSTLEFSSTSGCATSTVQFNSASTGEGSIRSLASTSSGAIIGAICGGIAVLLIIIGSVIFVRRRRLASNDVDELENDPENQYLSPKAKPNTLPAATDINHSDHDDPQPPASPTVDYAESFSPAASLKAPGSKLSGMSSPISLITPNRFAAASNSSPLSDNSSVPSAPSSHYSSVERYPSPETISAAPTFAFSNGMATPTVRTVPVSSPAVPRQSSYSGFPDDDAGEERSSFDIDDMRESETRAMSMDNSLRKGSQAAFVPYSAADPYANTMTSPQSNIRATSLRRPSTNRNSSRKSGRELGQYSNYSDPDSYASTAPRQTNGSIISNGPNLQSSRSNPSPARPGGLVDAETVTNMPTRDSYASFGAQHDIDLYASQRNMGLMRESGGYSRESLNLLGYPYAKKSGRHLNTTVETLAFVVIGASLQKVAHNASEKYKEGKFILELAKTDEPPYAERAYDKMDERS</sequence>
<dbReference type="EMBL" id="CM047581">
    <property type="protein sequence ID" value="KAI9917103.1"/>
    <property type="molecule type" value="Genomic_DNA"/>
</dbReference>
<proteinExistence type="predicted"/>